<dbReference type="Proteomes" id="UP000006053">
    <property type="component" value="Chromosome"/>
</dbReference>
<sequence>MDKKLRVSVRTLVEFVLRQGDLQMGFMSGSRMVEGIYAHQYLQKERGTDYQPEVTLRTMVHQDGFSLEIHGRADGMFRNESGIVIEEIKSTSLDLDLIDESYNHLHWAQAQCYAYIVAKQEELAQVQVQLTYIQLETHELKEFRKSFCREELEFFFRDLVDRYCAWANRLLSWTEQRNKSISRLEFPYPTYRKGQRELVVAVYKTIREGNKLYAQAPTGIGKTLGTIFPALKALLVGQEPPIFYLTAKTITRTVAERSLLMLQQQGLSLKRVTLTAKDKVCFCPERECTPENCSYAKGYYDRLGPALEDIFQSDIWNREQIENYAKSYSICPFEFSLELTNWADLVICDYNYVFDPRVFLKRFFLEGGDYTFLIDEAHNLVERAREMFSAELNKEEFLHLKNLVEDEEPVLGKRLQTVNKNFLKFKKQGLEVEKDAPTSLYSSLERVVNEAEKFFKKEENPPWKEKLTELYFNIQAFLRTAESYDEHYVTYYQCPEQDVRVKLFCVDPSKQLAQVLNKGRAAIFFSATLSPLEYFIQILGGEKKSYKLQLPSPFPPENLCLMLQKQISTKYTHRSLSLDSIVDAITQFVEGKTGNYLVYFPSYEYLERVQERLLQVHPEFKVLPQTTGMTEEDKEEFLQAFQEDPQESLVGLALLGGIFGEGIDLTGDRLSGAVIVGVGLPQIGAERDIIRAYFQERYGQGFEFAYMYPGMSKVLQACGRVIRTEQDRGAILLIDERFTRLSYKRLFPKEWNTIYTLQDNSRISSLLKAFWGSS</sequence>
<dbReference type="STRING" id="756499.Desde_2395"/>
<keyword evidence="10" id="KW-0238">DNA-binding</keyword>
<evidence type="ECO:0000256" key="11">
    <source>
        <dbReference type="ARBA" id="ARBA00023204"/>
    </source>
</evidence>
<dbReference type="GO" id="GO:0006281">
    <property type="term" value="P:DNA repair"/>
    <property type="evidence" value="ECO:0007669"/>
    <property type="project" value="UniProtKB-KW"/>
</dbReference>
<keyword evidence="9" id="KW-0411">Iron-sulfur</keyword>
<dbReference type="InterPro" id="IPR006555">
    <property type="entry name" value="ATP-dep_Helicase_C"/>
</dbReference>
<keyword evidence="1" id="KW-0004">4Fe-4S</keyword>
<dbReference type="InterPro" id="IPR045028">
    <property type="entry name" value="DinG/Rad3-like"/>
</dbReference>
<dbReference type="InterPro" id="IPR010614">
    <property type="entry name" value="RAD3-like_helicase_DEAD"/>
</dbReference>
<dbReference type="AlphaFoldDB" id="I4A9U8"/>
<proteinExistence type="inferred from homology"/>
<protein>
    <submittedName>
        <fullName evidence="15">DNA helicase, Rad3</fullName>
    </submittedName>
</protein>
<evidence type="ECO:0000256" key="10">
    <source>
        <dbReference type="ARBA" id="ARBA00023125"/>
    </source>
</evidence>
<name>I4A9U8_DESDJ</name>
<reference evidence="15 16" key="2">
    <citation type="journal article" date="2015" name="J. Bacteriol.">
        <title>Genomic, proteomic, and biochemical analysis of the organohalide respiratory pathway in Desulfitobacterium dehalogenans.</title>
        <authorList>
            <person name="Kruse T."/>
            <person name="van de Pas B.A."/>
            <person name="Atteia A."/>
            <person name="Krab K."/>
            <person name="Hagen W.R."/>
            <person name="Goodwin L."/>
            <person name="Chain P."/>
            <person name="Boeren S."/>
            <person name="Maphosa F."/>
            <person name="Schraa G."/>
            <person name="de Vos W.M."/>
            <person name="van der Oost J."/>
            <person name="Smidt H."/>
            <person name="Stams A.J."/>
        </authorList>
    </citation>
    <scope>NUCLEOTIDE SEQUENCE [LARGE SCALE GENOMIC DNA]</scope>
    <source>
        <strain evidence="16">ATCC 51507 / DSM 9161 / JW/IU-DC1</strain>
    </source>
</reference>
<keyword evidence="16" id="KW-1185">Reference proteome</keyword>
<evidence type="ECO:0000256" key="3">
    <source>
        <dbReference type="ARBA" id="ARBA00022741"/>
    </source>
</evidence>
<dbReference type="PANTHER" id="PTHR11472">
    <property type="entry name" value="DNA REPAIR DEAD HELICASE RAD3/XP-D SUBFAMILY MEMBER"/>
    <property type="match status" value="1"/>
</dbReference>
<dbReference type="PROSITE" id="PS51193">
    <property type="entry name" value="HELICASE_ATP_BIND_2"/>
    <property type="match status" value="1"/>
</dbReference>
<keyword evidence="12" id="KW-0413">Isomerase</keyword>
<dbReference type="PANTHER" id="PTHR11472:SF34">
    <property type="entry name" value="REGULATOR OF TELOMERE ELONGATION HELICASE 1"/>
    <property type="match status" value="1"/>
</dbReference>
<reference evidence="16" key="1">
    <citation type="submission" date="2012-06" db="EMBL/GenBank/DDBJ databases">
        <title>Complete sequence of Desulfitobacterium dehalogenans ATCC 51507.</title>
        <authorList>
            <person name="Lucas S."/>
            <person name="Han J."/>
            <person name="Lapidus A."/>
            <person name="Cheng J.-F."/>
            <person name="Goodwin L."/>
            <person name="Pitluck S."/>
            <person name="Peters L."/>
            <person name="Ovchinnikova G."/>
            <person name="Teshima H."/>
            <person name="Detter J.C."/>
            <person name="Han C."/>
            <person name="Tapia R."/>
            <person name="Land M."/>
            <person name="Hauser L."/>
            <person name="Kyrpides N."/>
            <person name="Ivanova N."/>
            <person name="Pagani I."/>
            <person name="Kruse T."/>
            <person name="de Vos W.M."/>
            <person name="Smidt H."/>
            <person name="Woyke T."/>
        </authorList>
    </citation>
    <scope>NUCLEOTIDE SEQUENCE [LARGE SCALE GENOMIC DNA]</scope>
    <source>
        <strain evidence="16">ATCC 51507 / DSM 9161 / JW/IU-DC1</strain>
    </source>
</reference>
<dbReference type="HOGENOM" id="CLU_006515_7_0_9"/>
<dbReference type="SMART" id="SM00491">
    <property type="entry name" value="HELICc2"/>
    <property type="match status" value="1"/>
</dbReference>
<gene>
    <name evidence="15" type="ordered locus">Desde_2395</name>
</gene>
<dbReference type="InterPro" id="IPR014013">
    <property type="entry name" value="Helic_SF1/SF2_ATP-bd_DinG/Rad3"/>
</dbReference>
<keyword evidence="7" id="KW-0067">ATP-binding</keyword>
<keyword evidence="3" id="KW-0547">Nucleotide-binding</keyword>
<evidence type="ECO:0000256" key="7">
    <source>
        <dbReference type="ARBA" id="ARBA00022840"/>
    </source>
</evidence>
<evidence type="ECO:0000313" key="15">
    <source>
        <dbReference type="EMBL" id="AFM00733.1"/>
    </source>
</evidence>
<dbReference type="GO" id="GO:0046872">
    <property type="term" value="F:metal ion binding"/>
    <property type="evidence" value="ECO:0007669"/>
    <property type="project" value="UniProtKB-KW"/>
</dbReference>
<evidence type="ECO:0000256" key="6">
    <source>
        <dbReference type="ARBA" id="ARBA00022806"/>
    </source>
</evidence>
<dbReference type="Gene3D" id="1.10.275.40">
    <property type="match status" value="1"/>
</dbReference>
<dbReference type="InterPro" id="IPR006554">
    <property type="entry name" value="Helicase-like_DEXD_c2"/>
</dbReference>
<keyword evidence="8" id="KW-0408">Iron</keyword>
<evidence type="ECO:0000259" key="14">
    <source>
        <dbReference type="PROSITE" id="PS51193"/>
    </source>
</evidence>
<dbReference type="GO" id="GO:0003677">
    <property type="term" value="F:DNA binding"/>
    <property type="evidence" value="ECO:0007669"/>
    <property type="project" value="UniProtKB-KW"/>
</dbReference>
<evidence type="ECO:0000256" key="9">
    <source>
        <dbReference type="ARBA" id="ARBA00023014"/>
    </source>
</evidence>
<accession>I4A9U8</accession>
<dbReference type="GO" id="GO:0043139">
    <property type="term" value="F:5'-3' DNA helicase activity"/>
    <property type="evidence" value="ECO:0007669"/>
    <property type="project" value="UniProtKB-EC"/>
</dbReference>
<evidence type="ECO:0000256" key="5">
    <source>
        <dbReference type="ARBA" id="ARBA00022801"/>
    </source>
</evidence>
<feature type="domain" description="Helicase ATP-binding" evidence="14">
    <location>
        <begin position="181"/>
        <end position="435"/>
    </location>
</feature>
<keyword evidence="4" id="KW-0227">DNA damage</keyword>
<dbReference type="Gene3D" id="1.10.30.20">
    <property type="entry name" value="Bacterial XPD DNA helicase, FeS cluster domain"/>
    <property type="match status" value="1"/>
</dbReference>
<dbReference type="Gene3D" id="3.90.320.10">
    <property type="match status" value="1"/>
</dbReference>
<dbReference type="GO" id="GO:0051539">
    <property type="term" value="F:4 iron, 4 sulfur cluster binding"/>
    <property type="evidence" value="ECO:0007669"/>
    <property type="project" value="UniProtKB-KW"/>
</dbReference>
<dbReference type="InterPro" id="IPR027417">
    <property type="entry name" value="P-loop_NTPase"/>
</dbReference>
<dbReference type="Gene3D" id="3.40.50.300">
    <property type="entry name" value="P-loop containing nucleotide triphosphate hydrolases"/>
    <property type="match status" value="2"/>
</dbReference>
<evidence type="ECO:0000256" key="4">
    <source>
        <dbReference type="ARBA" id="ARBA00022763"/>
    </source>
</evidence>
<dbReference type="EMBL" id="CP003348">
    <property type="protein sequence ID" value="AFM00733.1"/>
    <property type="molecule type" value="Genomic_DNA"/>
</dbReference>
<evidence type="ECO:0000256" key="8">
    <source>
        <dbReference type="ARBA" id="ARBA00023004"/>
    </source>
</evidence>
<dbReference type="GO" id="GO:0005524">
    <property type="term" value="F:ATP binding"/>
    <property type="evidence" value="ECO:0007669"/>
    <property type="project" value="UniProtKB-KW"/>
</dbReference>
<dbReference type="InterPro" id="IPR042493">
    <property type="entry name" value="XPD_DNA_FeS"/>
</dbReference>
<dbReference type="SMART" id="SM00488">
    <property type="entry name" value="DEXDc2"/>
    <property type="match status" value="1"/>
</dbReference>
<comment type="similarity">
    <text evidence="13">Belongs to the helicase family. DinG subfamily.</text>
</comment>
<evidence type="ECO:0000256" key="1">
    <source>
        <dbReference type="ARBA" id="ARBA00022485"/>
    </source>
</evidence>
<dbReference type="RefSeq" id="WP_014794217.1">
    <property type="nucleotide sequence ID" value="NC_018017.1"/>
</dbReference>
<keyword evidence="2" id="KW-0479">Metal-binding</keyword>
<evidence type="ECO:0000256" key="12">
    <source>
        <dbReference type="ARBA" id="ARBA00023235"/>
    </source>
</evidence>
<keyword evidence="5" id="KW-0378">Hydrolase</keyword>
<dbReference type="OrthoDB" id="9765586at2"/>
<dbReference type="eggNOG" id="COG1199">
    <property type="taxonomic scope" value="Bacteria"/>
</dbReference>
<dbReference type="GO" id="GO:0016818">
    <property type="term" value="F:hydrolase activity, acting on acid anhydrides, in phosphorus-containing anhydrides"/>
    <property type="evidence" value="ECO:0007669"/>
    <property type="project" value="InterPro"/>
</dbReference>
<organism evidence="15 16">
    <name type="scientific">Desulfitobacterium dehalogenans (strain ATCC 51507 / DSM 9161 / JW/IU-DC1)</name>
    <dbReference type="NCBI Taxonomy" id="756499"/>
    <lineage>
        <taxon>Bacteria</taxon>
        <taxon>Bacillati</taxon>
        <taxon>Bacillota</taxon>
        <taxon>Clostridia</taxon>
        <taxon>Eubacteriales</taxon>
        <taxon>Desulfitobacteriaceae</taxon>
        <taxon>Desulfitobacterium</taxon>
    </lineage>
</organism>
<evidence type="ECO:0000256" key="13">
    <source>
        <dbReference type="ARBA" id="ARBA00038058"/>
    </source>
</evidence>
<evidence type="ECO:0000313" key="16">
    <source>
        <dbReference type="Proteomes" id="UP000006053"/>
    </source>
</evidence>
<dbReference type="InterPro" id="IPR011604">
    <property type="entry name" value="PDDEXK-like_dom_sf"/>
</dbReference>
<dbReference type="KEGG" id="ddh:Desde_2395"/>
<keyword evidence="6 15" id="KW-0347">Helicase</keyword>
<evidence type="ECO:0000256" key="2">
    <source>
        <dbReference type="ARBA" id="ARBA00022723"/>
    </source>
</evidence>
<dbReference type="SUPFAM" id="SSF52540">
    <property type="entry name" value="P-loop containing nucleoside triphosphate hydrolases"/>
    <property type="match status" value="1"/>
</dbReference>
<dbReference type="Pfam" id="PF13307">
    <property type="entry name" value="Helicase_C_2"/>
    <property type="match status" value="1"/>
</dbReference>
<dbReference type="Pfam" id="PF06733">
    <property type="entry name" value="DEAD_2"/>
    <property type="match status" value="1"/>
</dbReference>
<keyword evidence="11" id="KW-0234">DNA repair</keyword>